<dbReference type="PaxDb" id="7159-AAEL005110-PA"/>
<organism evidence="2 3">
    <name type="scientific">Aedes aegypti</name>
    <name type="common">Yellowfever mosquito</name>
    <name type="synonym">Culex aegypti</name>
    <dbReference type="NCBI Taxonomy" id="7159"/>
    <lineage>
        <taxon>Eukaryota</taxon>
        <taxon>Metazoa</taxon>
        <taxon>Ecdysozoa</taxon>
        <taxon>Arthropoda</taxon>
        <taxon>Hexapoda</taxon>
        <taxon>Insecta</taxon>
        <taxon>Pterygota</taxon>
        <taxon>Neoptera</taxon>
        <taxon>Endopterygota</taxon>
        <taxon>Diptera</taxon>
        <taxon>Nematocera</taxon>
        <taxon>Culicoidea</taxon>
        <taxon>Culicidae</taxon>
        <taxon>Culicinae</taxon>
        <taxon>Aedini</taxon>
        <taxon>Aedes</taxon>
        <taxon>Stegomyia</taxon>
    </lineage>
</organism>
<dbReference type="PhylomeDB" id="Q17B21"/>
<dbReference type="InterPro" id="IPR013632">
    <property type="entry name" value="Rad51_C"/>
</dbReference>
<reference evidence="2" key="3">
    <citation type="submission" date="2012-09" db="EMBL/GenBank/DDBJ databases">
        <authorList>
            <consortium name="VectorBase"/>
        </authorList>
    </citation>
    <scope>NUCLEOTIDE SEQUENCE</scope>
    <source>
        <strain evidence="2">Liverpool</strain>
    </source>
</reference>
<feature type="domain" description="Rad51-like C-terminal" evidence="1">
    <location>
        <begin position="32"/>
        <end position="145"/>
    </location>
</feature>
<dbReference type="HOGENOM" id="CLU_059815_1_0_1"/>
<dbReference type="CDD" id="cd19490">
    <property type="entry name" value="XRCC2"/>
    <property type="match status" value="1"/>
</dbReference>
<dbReference type="PANTHER" id="PTHR46644:SF2">
    <property type="entry name" value="DNA REPAIR PROTEIN XRCC2"/>
    <property type="match status" value="1"/>
</dbReference>
<dbReference type="SUPFAM" id="SSF52540">
    <property type="entry name" value="P-loop containing nucleoside triphosphate hydrolases"/>
    <property type="match status" value="1"/>
</dbReference>
<dbReference type="Gene3D" id="3.40.50.300">
    <property type="entry name" value="P-loop containing nucleotide triphosphate hydrolases"/>
    <property type="match status" value="1"/>
</dbReference>
<dbReference type="InterPro" id="IPR027417">
    <property type="entry name" value="P-loop_NTPase"/>
</dbReference>
<dbReference type="PANTHER" id="PTHR46644">
    <property type="entry name" value="DNA REPAIR PROTEIN XRCC2"/>
    <property type="match status" value="1"/>
</dbReference>
<dbReference type="OMA" id="WNKCTEK"/>
<name>Q17B21_AEDAE</name>
<dbReference type="AlphaFoldDB" id="Q17B21"/>
<dbReference type="GO" id="GO:0005813">
    <property type="term" value="C:centrosome"/>
    <property type="evidence" value="ECO:0007669"/>
    <property type="project" value="TreeGrafter"/>
</dbReference>
<dbReference type="Proteomes" id="UP000682892">
    <property type="component" value="Unassembled WGS sequence"/>
</dbReference>
<dbReference type="eggNOG" id="KOG2859">
    <property type="taxonomic scope" value="Eukaryota"/>
</dbReference>
<dbReference type="STRING" id="7159.Q17B21"/>
<dbReference type="GO" id="GO:0000724">
    <property type="term" value="P:double-strand break repair via homologous recombination"/>
    <property type="evidence" value="ECO:0007669"/>
    <property type="project" value="InterPro"/>
</dbReference>
<reference evidence="2" key="1">
    <citation type="submission" date="2005-10" db="EMBL/GenBank/DDBJ databases">
        <authorList>
            <person name="Loftus B.J."/>
            <person name="Nene V.M."/>
            <person name="Hannick L.I."/>
            <person name="Bidwell S."/>
            <person name="Haas B."/>
            <person name="Amedeo P."/>
            <person name="Orvis J."/>
            <person name="Wortman J.R."/>
            <person name="White O.R."/>
            <person name="Salzberg S."/>
            <person name="Shumway M."/>
            <person name="Koo H."/>
            <person name="Zhao Y."/>
            <person name="Holmes M."/>
            <person name="Miller J."/>
            <person name="Schatz M."/>
            <person name="Pop M."/>
            <person name="Pai G."/>
            <person name="Utterback T."/>
            <person name="Rogers Y.-H."/>
            <person name="Kravitz S."/>
            <person name="Fraser C.M."/>
        </authorList>
    </citation>
    <scope>NUCLEOTIDE SEQUENCE</scope>
    <source>
        <strain evidence="2">Liverpool</strain>
    </source>
</reference>
<sequence>MCEVETGVQILQRISSRLSSSVTCLDPNLFPDGGPLKGEMVEVFGDSNCGKSCLILEFIAKIILPEDYGGHGIGAVFVNCDNNVNMARLLNIMERQIINYSKPASGNIDKQEIRRIRQESFSRLTIIKCCTMDEFEFSLLTLNEIFIKNPLSVYLLIDSLTAFYWNKCTEKNLIRMDTYLRSLHTRLKKLCQERKIVAIFTRPFYFGSAKDSVQGDLEFGALAMEGSSVTQMSSTAGTALTTSSSFAVGGYCVPVEHRIELSEVVSQTPSDDKKFNAFVTSKDKQYIKFFIIDTYGINWLSC</sequence>
<proteinExistence type="predicted"/>
<dbReference type="InterPro" id="IPR030547">
    <property type="entry name" value="XRCC2"/>
</dbReference>
<dbReference type="EMBL" id="CH477327">
    <property type="protein sequence ID" value="EAT43449.1"/>
    <property type="molecule type" value="Genomic_DNA"/>
</dbReference>
<evidence type="ECO:0000313" key="2">
    <source>
        <dbReference type="EMBL" id="EAT43449.1"/>
    </source>
</evidence>
<dbReference type="Pfam" id="PF08423">
    <property type="entry name" value="Rad51"/>
    <property type="match status" value="1"/>
</dbReference>
<dbReference type="GO" id="GO:0042148">
    <property type="term" value="P:DNA strand invasion"/>
    <property type="evidence" value="ECO:0007669"/>
    <property type="project" value="TreeGrafter"/>
</dbReference>
<dbReference type="GO" id="GO:0005657">
    <property type="term" value="C:replication fork"/>
    <property type="evidence" value="ECO:0007669"/>
    <property type="project" value="InterPro"/>
</dbReference>
<evidence type="ECO:0000259" key="1">
    <source>
        <dbReference type="Pfam" id="PF08423"/>
    </source>
</evidence>
<dbReference type="GO" id="GO:0000400">
    <property type="term" value="F:four-way junction DNA binding"/>
    <property type="evidence" value="ECO:0007669"/>
    <property type="project" value="TreeGrafter"/>
</dbReference>
<protein>
    <submittedName>
        <fullName evidence="2">AAEL005110-PA</fullName>
    </submittedName>
</protein>
<reference evidence="2" key="2">
    <citation type="journal article" date="2007" name="Science">
        <title>Genome sequence of Aedes aegypti, a major arbovirus vector.</title>
        <authorList>
            <person name="Nene V."/>
            <person name="Wortman J.R."/>
            <person name="Lawson D."/>
            <person name="Haas B."/>
            <person name="Kodira C."/>
            <person name="Tu Z.J."/>
            <person name="Loftus B."/>
            <person name="Xi Z."/>
            <person name="Megy K."/>
            <person name="Grabherr M."/>
            <person name="Ren Q."/>
            <person name="Zdobnov E.M."/>
            <person name="Lobo N.F."/>
            <person name="Campbell K.S."/>
            <person name="Brown S.E."/>
            <person name="Bonaldo M.F."/>
            <person name="Zhu J."/>
            <person name="Sinkins S.P."/>
            <person name="Hogenkamp D.G."/>
            <person name="Amedeo P."/>
            <person name="Arensburger P."/>
            <person name="Atkinson P.W."/>
            <person name="Bidwell S."/>
            <person name="Biedler J."/>
            <person name="Birney E."/>
            <person name="Bruggner R.V."/>
            <person name="Costas J."/>
            <person name="Coy M.R."/>
            <person name="Crabtree J."/>
            <person name="Crawford M."/>
            <person name="Debruyn B."/>
            <person name="Decaprio D."/>
            <person name="Eiglmeier K."/>
            <person name="Eisenstadt E."/>
            <person name="El-Dorry H."/>
            <person name="Gelbart W.M."/>
            <person name="Gomes S.L."/>
            <person name="Hammond M."/>
            <person name="Hannick L.I."/>
            <person name="Hogan J.R."/>
            <person name="Holmes M.H."/>
            <person name="Jaffe D."/>
            <person name="Johnston J.S."/>
            <person name="Kennedy R.C."/>
            <person name="Koo H."/>
            <person name="Kravitz S."/>
            <person name="Kriventseva E.V."/>
            <person name="Kulp D."/>
            <person name="Labutti K."/>
            <person name="Lee E."/>
            <person name="Li S."/>
            <person name="Lovin D.D."/>
            <person name="Mao C."/>
            <person name="Mauceli E."/>
            <person name="Menck C.F."/>
            <person name="Miller J.R."/>
            <person name="Montgomery P."/>
            <person name="Mori A."/>
            <person name="Nascimento A.L."/>
            <person name="Naveira H.F."/>
            <person name="Nusbaum C."/>
            <person name="O'leary S."/>
            <person name="Orvis J."/>
            <person name="Pertea M."/>
            <person name="Quesneville H."/>
            <person name="Reidenbach K.R."/>
            <person name="Rogers Y.H."/>
            <person name="Roth C.W."/>
            <person name="Schneider J.R."/>
            <person name="Schatz M."/>
            <person name="Shumway M."/>
            <person name="Stanke M."/>
            <person name="Stinson E.O."/>
            <person name="Tubio J.M."/>
            <person name="Vanzee J.P."/>
            <person name="Verjovski-Almeida S."/>
            <person name="Werner D."/>
            <person name="White O."/>
            <person name="Wyder S."/>
            <person name="Zeng Q."/>
            <person name="Zhao Q."/>
            <person name="Zhao Y."/>
            <person name="Hill C.A."/>
            <person name="Raikhel A.S."/>
            <person name="Soares M.B."/>
            <person name="Knudson D.L."/>
            <person name="Lee N.H."/>
            <person name="Galagan J."/>
            <person name="Salzberg S.L."/>
            <person name="Paulsen I.T."/>
            <person name="Dimopoulos G."/>
            <person name="Collins F.H."/>
            <person name="Birren B."/>
            <person name="Fraser-Liggett C.M."/>
            <person name="Severson D.W."/>
        </authorList>
    </citation>
    <scope>NUCLEOTIDE SEQUENCE [LARGE SCALE GENOMIC DNA]</scope>
    <source>
        <strain evidence="2">Liverpool</strain>
    </source>
</reference>
<accession>Q17B21</accession>
<dbReference type="GO" id="GO:0033063">
    <property type="term" value="C:Rad51B-Rad51C-Rad51D-XRCC2 complex"/>
    <property type="evidence" value="ECO:0007669"/>
    <property type="project" value="InterPro"/>
</dbReference>
<evidence type="ECO:0000313" key="3">
    <source>
        <dbReference type="Proteomes" id="UP000682892"/>
    </source>
</evidence>
<gene>
    <name evidence="2" type="ORF">AaeL_AAEL005110</name>
</gene>